<proteinExistence type="predicted"/>
<organism evidence="1 2">
    <name type="scientific">Pseudoduganella guangdongensis</name>
    <dbReference type="NCBI Taxonomy" id="2692179"/>
    <lineage>
        <taxon>Bacteria</taxon>
        <taxon>Pseudomonadati</taxon>
        <taxon>Pseudomonadota</taxon>
        <taxon>Betaproteobacteria</taxon>
        <taxon>Burkholderiales</taxon>
        <taxon>Oxalobacteraceae</taxon>
        <taxon>Telluria group</taxon>
        <taxon>Pseudoduganella</taxon>
    </lineage>
</organism>
<evidence type="ECO:0000313" key="2">
    <source>
        <dbReference type="Proteomes" id="UP000448575"/>
    </source>
</evidence>
<dbReference type="EMBL" id="WWCJ01000002">
    <property type="protein sequence ID" value="MYN01038.1"/>
    <property type="molecule type" value="Genomic_DNA"/>
</dbReference>
<reference evidence="1 2" key="1">
    <citation type="submission" date="2019-12" db="EMBL/GenBank/DDBJ databases">
        <title>Novel species isolated from a subtropical stream in China.</title>
        <authorList>
            <person name="Lu H."/>
        </authorList>
    </citation>
    <scope>NUCLEOTIDE SEQUENCE [LARGE SCALE GENOMIC DNA]</scope>
    <source>
        <strain evidence="1 2">DS3</strain>
    </source>
</reference>
<dbReference type="Proteomes" id="UP000448575">
    <property type="component" value="Unassembled WGS sequence"/>
</dbReference>
<protein>
    <submittedName>
        <fullName evidence="1">Uncharacterized protein</fullName>
    </submittedName>
</protein>
<comment type="caution">
    <text evidence="1">The sequence shown here is derived from an EMBL/GenBank/DDBJ whole genome shotgun (WGS) entry which is preliminary data.</text>
</comment>
<name>A0A6N9HBZ2_9BURK</name>
<accession>A0A6N9HBZ2</accession>
<evidence type="ECO:0000313" key="1">
    <source>
        <dbReference type="EMBL" id="MYN01038.1"/>
    </source>
</evidence>
<dbReference type="AlphaFoldDB" id="A0A6N9HBZ2"/>
<sequence>MIVKKWCFAAPWRASEQEQWFQEMSRKGLHLLVQANGGSRYGSIYGYGGQTQP</sequence>
<keyword evidence="2" id="KW-1185">Reference proteome</keyword>
<gene>
    <name evidence="1" type="ORF">GTP41_02895</name>
</gene>
<dbReference type="RefSeq" id="WP_161024064.1">
    <property type="nucleotide sequence ID" value="NZ_WWCJ01000002.1"/>
</dbReference>